<gene>
    <name evidence="2" type="ORF">H8S53_06580</name>
</gene>
<evidence type="ECO:0008006" key="4">
    <source>
        <dbReference type="Google" id="ProtNLM"/>
    </source>
</evidence>
<dbReference type="PROSITE" id="PS51257">
    <property type="entry name" value="PROKAR_LIPOPROTEIN"/>
    <property type="match status" value="1"/>
</dbReference>
<comment type="caution">
    <text evidence="2">The sequence shown here is derived from an EMBL/GenBank/DDBJ whole genome shotgun (WGS) entry which is preliminary data.</text>
</comment>
<keyword evidence="1" id="KW-0732">Signal</keyword>
<protein>
    <recommendedName>
        <fullName evidence="4">DUF1735 domain-containing protein</fullName>
    </recommendedName>
</protein>
<dbReference type="EMBL" id="JACOOG010000001">
    <property type="protein sequence ID" value="MBC5590907.1"/>
    <property type="molecule type" value="Genomic_DNA"/>
</dbReference>
<proteinExistence type="predicted"/>
<sequence>MNKSIKYSFMALSTVFVLGFSACTEECDYVPAQQVNADCIKASFVSDGEQNIIDANSEKKVTITVNRQKTDSEHTTRLKALSTNDSHFIIPESVTFAAGANTATFDIIFSDVEAEEYYTYSVALDEADIDSYSESTIANTTGSVLQQAYWDTPIGVGEFTLSGLGAVLPCEVLQTSEASTWFKAVAPAAEGNDIIFKVNADNSVRMRETPVCLVNVGLPEPQMLYININPTYGGSYNPDTRTITVVLDYTCSAGPLGTFQDTFTLPASK</sequence>
<accession>A0ABR7BZX6</accession>
<feature type="signal peptide" evidence="1">
    <location>
        <begin position="1"/>
        <end position="22"/>
    </location>
</feature>
<dbReference type="Proteomes" id="UP000600230">
    <property type="component" value="Unassembled WGS sequence"/>
</dbReference>
<evidence type="ECO:0000256" key="1">
    <source>
        <dbReference type="SAM" id="SignalP"/>
    </source>
</evidence>
<organism evidence="2 3">
    <name type="scientific">Bacteroides parvus</name>
    <dbReference type="NCBI Taxonomy" id="2763025"/>
    <lineage>
        <taxon>Bacteria</taxon>
        <taxon>Pseudomonadati</taxon>
        <taxon>Bacteroidota</taxon>
        <taxon>Bacteroidia</taxon>
        <taxon>Bacteroidales</taxon>
        <taxon>Bacteroidaceae</taxon>
        <taxon>Bacteroides</taxon>
    </lineage>
</organism>
<evidence type="ECO:0000313" key="2">
    <source>
        <dbReference type="EMBL" id="MBC5590907.1"/>
    </source>
</evidence>
<evidence type="ECO:0000313" key="3">
    <source>
        <dbReference type="Proteomes" id="UP000600230"/>
    </source>
</evidence>
<dbReference type="RefSeq" id="WP_174646375.1">
    <property type="nucleotide sequence ID" value="NZ_JACOOG010000001.1"/>
</dbReference>
<keyword evidence="3" id="KW-1185">Reference proteome</keyword>
<name>A0ABR7BZX6_9BACE</name>
<feature type="chain" id="PRO_5047445070" description="DUF1735 domain-containing protein" evidence="1">
    <location>
        <begin position="23"/>
        <end position="269"/>
    </location>
</feature>
<reference evidence="2 3" key="1">
    <citation type="submission" date="2020-08" db="EMBL/GenBank/DDBJ databases">
        <title>Genome public.</title>
        <authorList>
            <person name="Liu C."/>
            <person name="Sun Q."/>
        </authorList>
    </citation>
    <scope>NUCLEOTIDE SEQUENCE [LARGE SCALE GENOMIC DNA]</scope>
    <source>
        <strain evidence="2 3">NSJ-21</strain>
    </source>
</reference>